<dbReference type="PANTHER" id="PTHR30055:SF200">
    <property type="entry name" value="HTH-TYPE TRANSCRIPTIONAL REPRESSOR BDCR"/>
    <property type="match status" value="1"/>
</dbReference>
<evidence type="ECO:0000256" key="2">
    <source>
        <dbReference type="PROSITE-ProRule" id="PRU00335"/>
    </source>
</evidence>
<dbReference type="PANTHER" id="PTHR30055">
    <property type="entry name" value="HTH-TYPE TRANSCRIPTIONAL REGULATOR RUTR"/>
    <property type="match status" value="1"/>
</dbReference>
<dbReference type="GO" id="GO:0000976">
    <property type="term" value="F:transcription cis-regulatory region binding"/>
    <property type="evidence" value="ECO:0007669"/>
    <property type="project" value="TreeGrafter"/>
</dbReference>
<accession>U2FUG6</accession>
<dbReference type="InterPro" id="IPR001647">
    <property type="entry name" value="HTH_TetR"/>
</dbReference>
<proteinExistence type="predicted"/>
<dbReference type="Pfam" id="PF00440">
    <property type="entry name" value="TetR_N"/>
    <property type="match status" value="1"/>
</dbReference>
<dbReference type="EC" id="1.6.99.3" evidence="4"/>
<dbReference type="PRINTS" id="PR00455">
    <property type="entry name" value="HTHTETR"/>
</dbReference>
<protein>
    <submittedName>
        <fullName evidence="4">NADH dehydrogenase protein</fullName>
        <ecNumber evidence="4">1.6.99.3</ecNumber>
    </submittedName>
</protein>
<dbReference type="SUPFAM" id="SSF48498">
    <property type="entry name" value="Tetracyclin repressor-like, C-terminal domain"/>
    <property type="match status" value="1"/>
</dbReference>
<evidence type="ECO:0000256" key="1">
    <source>
        <dbReference type="ARBA" id="ARBA00023125"/>
    </source>
</evidence>
<dbReference type="eggNOG" id="COG1309">
    <property type="taxonomic scope" value="Bacteria"/>
</dbReference>
<reference evidence="4 5" key="2">
    <citation type="journal article" date="2013" name="PLoS ONE">
        <title>INDIGO - INtegrated Data Warehouse of MIcrobial GenOmes with Examples from the Red Sea Extremophiles.</title>
        <authorList>
            <person name="Alam I."/>
            <person name="Antunes A."/>
            <person name="Kamau A.A."/>
            <person name="Ba Alawi W."/>
            <person name="Kalkatawi M."/>
            <person name="Stingl U."/>
            <person name="Bajic V.B."/>
        </authorList>
    </citation>
    <scope>NUCLEOTIDE SEQUENCE [LARGE SCALE GENOMIC DNA]</scope>
    <source>
        <strain evidence="4 5">E1L3A</strain>
    </source>
</reference>
<dbReference type="InterPro" id="IPR009057">
    <property type="entry name" value="Homeodomain-like_sf"/>
</dbReference>
<dbReference type="SUPFAM" id="SSF46689">
    <property type="entry name" value="Homeodomain-like"/>
    <property type="match status" value="1"/>
</dbReference>
<evidence type="ECO:0000313" key="4">
    <source>
        <dbReference type="EMBL" id="ERJ19579.1"/>
    </source>
</evidence>
<dbReference type="STRING" id="1033802.SSPSH_001343"/>
<dbReference type="InterPro" id="IPR036271">
    <property type="entry name" value="Tet_transcr_reg_TetR-rel_C_sf"/>
</dbReference>
<dbReference type="GO" id="GO:0016491">
    <property type="term" value="F:oxidoreductase activity"/>
    <property type="evidence" value="ECO:0007669"/>
    <property type="project" value="UniProtKB-KW"/>
</dbReference>
<keyword evidence="4" id="KW-0560">Oxidoreductase</keyword>
<dbReference type="GO" id="GO:0003700">
    <property type="term" value="F:DNA-binding transcription factor activity"/>
    <property type="evidence" value="ECO:0007669"/>
    <property type="project" value="TreeGrafter"/>
</dbReference>
<dbReference type="Gene3D" id="1.10.357.10">
    <property type="entry name" value="Tetracycline Repressor, domain 2"/>
    <property type="match status" value="1"/>
</dbReference>
<sequence>MIEEISVDAQAPARQRILQAAQRLFYRDGIRATGTNALISEAGVTKVTFYRHFASKDVLVAAFLQQRHARWIGWFEQALVRHGSGTTAIVPALAEWLTSAGFRGCAFLNSVGEYGEVLASVNTVAREHKRDMVAAVAACIEGEGAQAQARQIALAIDGAIMRVQSGEPAHAVLADLDALIACLTANVTRWTGVHKKAAPADGFFECAGRRDQVAPASPRI</sequence>
<dbReference type="Proteomes" id="UP000006242">
    <property type="component" value="Unassembled WGS sequence"/>
</dbReference>
<evidence type="ECO:0000259" key="3">
    <source>
        <dbReference type="PROSITE" id="PS50977"/>
    </source>
</evidence>
<dbReference type="RefSeq" id="WP_021031501.1">
    <property type="nucleotide sequence ID" value="NZ_AFNV02000008.1"/>
</dbReference>
<gene>
    <name evidence="4" type="ORF">SSPSH_001343</name>
</gene>
<dbReference type="PROSITE" id="PS50977">
    <property type="entry name" value="HTH_TETR_2"/>
    <property type="match status" value="1"/>
</dbReference>
<dbReference type="AlphaFoldDB" id="U2FUG6"/>
<dbReference type="EMBL" id="AFNV02000008">
    <property type="protein sequence ID" value="ERJ19579.1"/>
    <property type="molecule type" value="Genomic_DNA"/>
</dbReference>
<dbReference type="OrthoDB" id="116240at2"/>
<organism evidence="4 5">
    <name type="scientific">Salinisphaera shabanensis E1L3A</name>
    <dbReference type="NCBI Taxonomy" id="1033802"/>
    <lineage>
        <taxon>Bacteria</taxon>
        <taxon>Pseudomonadati</taxon>
        <taxon>Pseudomonadota</taxon>
        <taxon>Gammaproteobacteria</taxon>
        <taxon>Salinisphaerales</taxon>
        <taxon>Salinisphaeraceae</taxon>
        <taxon>Salinisphaera</taxon>
    </lineage>
</organism>
<evidence type="ECO:0000313" key="5">
    <source>
        <dbReference type="Proteomes" id="UP000006242"/>
    </source>
</evidence>
<keyword evidence="1 2" id="KW-0238">DNA-binding</keyword>
<feature type="domain" description="HTH tetR-type" evidence="3">
    <location>
        <begin position="11"/>
        <end position="71"/>
    </location>
</feature>
<feature type="DNA-binding region" description="H-T-H motif" evidence="2">
    <location>
        <begin position="34"/>
        <end position="53"/>
    </location>
</feature>
<comment type="caution">
    <text evidence="4">The sequence shown here is derived from an EMBL/GenBank/DDBJ whole genome shotgun (WGS) entry which is preliminary data.</text>
</comment>
<keyword evidence="5" id="KW-1185">Reference proteome</keyword>
<reference evidence="4 5" key="1">
    <citation type="journal article" date="2011" name="J. Bacteriol.">
        <title>Genome sequence of Salinisphaera shabanensis, a gammaproteobacterium from the harsh, variable environment of the brine-seawater interface of the Shaban Deep in the Red Sea.</title>
        <authorList>
            <person name="Antunes A."/>
            <person name="Alam I."/>
            <person name="Bajic V.B."/>
            <person name="Stingl U."/>
        </authorList>
    </citation>
    <scope>NUCLEOTIDE SEQUENCE [LARGE SCALE GENOMIC DNA]</scope>
    <source>
        <strain evidence="4 5">E1L3A</strain>
    </source>
</reference>
<name>U2FUG6_9GAMM</name>
<dbReference type="InterPro" id="IPR050109">
    <property type="entry name" value="HTH-type_TetR-like_transc_reg"/>
</dbReference>